<feature type="repeat" description="PPR" evidence="3">
    <location>
        <begin position="18"/>
        <end position="52"/>
    </location>
</feature>
<dbReference type="Pfam" id="PF13041">
    <property type="entry name" value="PPR_2"/>
    <property type="match status" value="3"/>
</dbReference>
<dbReference type="Pfam" id="PF20431">
    <property type="entry name" value="E_motif"/>
    <property type="match status" value="1"/>
</dbReference>
<dbReference type="PROSITE" id="PS51375">
    <property type="entry name" value="PPR"/>
    <property type="match status" value="5"/>
</dbReference>
<dbReference type="AlphaFoldDB" id="A0A9Q0GU39"/>
<evidence type="ECO:0000256" key="1">
    <source>
        <dbReference type="ARBA" id="ARBA00006643"/>
    </source>
</evidence>
<feature type="repeat" description="PPR" evidence="3">
    <location>
        <begin position="398"/>
        <end position="428"/>
    </location>
</feature>
<accession>A0A9Q0GU39</accession>
<dbReference type="FunFam" id="1.25.40.10:FF:000333">
    <property type="entry name" value="Pentatricopeptide repeat-containing protein"/>
    <property type="match status" value="1"/>
</dbReference>
<dbReference type="InterPro" id="IPR046848">
    <property type="entry name" value="E_motif"/>
</dbReference>
<dbReference type="EMBL" id="JAMYWD010000012">
    <property type="protein sequence ID" value="KAJ4953609.1"/>
    <property type="molecule type" value="Genomic_DNA"/>
</dbReference>
<keyword evidence="5" id="KW-1185">Reference proteome</keyword>
<proteinExistence type="inferred from homology"/>
<evidence type="ECO:0008006" key="6">
    <source>
        <dbReference type="Google" id="ProtNLM"/>
    </source>
</evidence>
<dbReference type="FunFam" id="1.25.40.10:FF:000090">
    <property type="entry name" value="Pentatricopeptide repeat-containing protein, chloroplastic"/>
    <property type="match status" value="1"/>
</dbReference>
<name>A0A9Q0GU39_9MAGN</name>
<sequence>MEYSELLFSQMDEIFYSDILLWNAMIRGYAYNGPHQKCISMYDKMIERGLIPNNFTYPYVLKSCAQMGMIREGKKLHCQILKSGYCQVHSVANSLLNFYMKIEGYCNSSELCDMGNVNLSNARKVFDVMLLKPTELWNKMISAYVNLGSVECAGRLFDDMPERDVVSWNSMITGFAKAGDVEKARDLFERMPEKNVVSWTCMVEAYASSGDLDQAKRLFQQMPVRNVISWNSMISNYNRHGKFKEALDLFLQMLLGGVDLDGFTFVSALSACSQLGALEFGRWIHNNLIQDWSHFGVIVATALIEMYAKCGDVDRAFKVFIKIGNKDVFCWNVMIKSLAIHGRTGDAVKIFFMMQRKGVKPNDFTFSSALFACSHGGLVEEGHQIFYRMKRDFGINPNLEHYGCLVDLLCRNGQLEEAELLVKEMPHEPDIAIWGALLGGCRISNDSKLAEKIMNRVEKLKTNEPGVYVLLSNIYASSGEWPEAVRAREKMEEKSLWKKAGCSALEVVGV</sequence>
<comment type="similarity">
    <text evidence="1">Belongs to the PPR family. PCMP-H subfamily.</text>
</comment>
<gene>
    <name evidence="4" type="ORF">NE237_030441</name>
</gene>
<evidence type="ECO:0000313" key="5">
    <source>
        <dbReference type="Proteomes" id="UP001141806"/>
    </source>
</evidence>
<organism evidence="4 5">
    <name type="scientific">Protea cynaroides</name>
    <dbReference type="NCBI Taxonomy" id="273540"/>
    <lineage>
        <taxon>Eukaryota</taxon>
        <taxon>Viridiplantae</taxon>
        <taxon>Streptophyta</taxon>
        <taxon>Embryophyta</taxon>
        <taxon>Tracheophyta</taxon>
        <taxon>Spermatophyta</taxon>
        <taxon>Magnoliopsida</taxon>
        <taxon>Proteales</taxon>
        <taxon>Proteaceae</taxon>
        <taxon>Protea</taxon>
    </lineage>
</organism>
<dbReference type="NCBIfam" id="TIGR00756">
    <property type="entry name" value="PPR"/>
    <property type="match status" value="7"/>
</dbReference>
<feature type="repeat" description="PPR" evidence="3">
    <location>
        <begin position="164"/>
        <end position="198"/>
    </location>
</feature>
<protein>
    <recommendedName>
        <fullName evidence="6">Pentatricopeptide repeat-containing protein</fullName>
    </recommendedName>
</protein>
<feature type="repeat" description="PPR" evidence="3">
    <location>
        <begin position="226"/>
        <end position="260"/>
    </location>
</feature>
<dbReference type="InterPro" id="IPR046960">
    <property type="entry name" value="PPR_At4g14850-like_plant"/>
</dbReference>
<evidence type="ECO:0000313" key="4">
    <source>
        <dbReference type="EMBL" id="KAJ4953609.1"/>
    </source>
</evidence>
<dbReference type="PANTHER" id="PTHR47926">
    <property type="entry name" value="PENTATRICOPEPTIDE REPEAT-CONTAINING PROTEIN"/>
    <property type="match status" value="1"/>
</dbReference>
<dbReference type="OrthoDB" id="185373at2759"/>
<dbReference type="Pfam" id="PF01535">
    <property type="entry name" value="PPR"/>
    <property type="match status" value="3"/>
</dbReference>
<feature type="repeat" description="PPR" evidence="3">
    <location>
        <begin position="327"/>
        <end position="361"/>
    </location>
</feature>
<comment type="caution">
    <text evidence="4">The sequence shown here is derived from an EMBL/GenBank/DDBJ whole genome shotgun (WGS) entry which is preliminary data.</text>
</comment>
<dbReference type="GO" id="GO:0009451">
    <property type="term" value="P:RNA modification"/>
    <property type="evidence" value="ECO:0007669"/>
    <property type="project" value="InterPro"/>
</dbReference>
<dbReference type="Pfam" id="PF12854">
    <property type="entry name" value="PPR_1"/>
    <property type="match status" value="1"/>
</dbReference>
<dbReference type="SUPFAM" id="SSF48452">
    <property type="entry name" value="TPR-like"/>
    <property type="match status" value="1"/>
</dbReference>
<dbReference type="GO" id="GO:0003723">
    <property type="term" value="F:RNA binding"/>
    <property type="evidence" value="ECO:0007669"/>
    <property type="project" value="InterPro"/>
</dbReference>
<reference evidence="4" key="1">
    <citation type="journal article" date="2023" name="Plant J.">
        <title>The genome of the king protea, Protea cynaroides.</title>
        <authorList>
            <person name="Chang J."/>
            <person name="Duong T.A."/>
            <person name="Schoeman C."/>
            <person name="Ma X."/>
            <person name="Roodt D."/>
            <person name="Barker N."/>
            <person name="Li Z."/>
            <person name="Van de Peer Y."/>
            <person name="Mizrachi E."/>
        </authorList>
    </citation>
    <scope>NUCLEOTIDE SEQUENCE</scope>
    <source>
        <tissue evidence="4">Young leaves</tissue>
    </source>
</reference>
<dbReference type="PANTHER" id="PTHR47926:SF403">
    <property type="entry name" value="PENTACOTRIPEPTIDE-REPEAT REGION OF PRORP DOMAIN-CONTAINING PROTEIN"/>
    <property type="match status" value="1"/>
</dbReference>
<dbReference type="InterPro" id="IPR011990">
    <property type="entry name" value="TPR-like_helical_dom_sf"/>
</dbReference>
<dbReference type="InterPro" id="IPR002885">
    <property type="entry name" value="PPR_rpt"/>
</dbReference>
<keyword evidence="2" id="KW-0677">Repeat</keyword>
<evidence type="ECO:0000256" key="3">
    <source>
        <dbReference type="PROSITE-ProRule" id="PRU00708"/>
    </source>
</evidence>
<dbReference type="Proteomes" id="UP001141806">
    <property type="component" value="Unassembled WGS sequence"/>
</dbReference>
<evidence type="ECO:0000256" key="2">
    <source>
        <dbReference type="ARBA" id="ARBA00022737"/>
    </source>
</evidence>
<dbReference type="Gene3D" id="1.25.40.10">
    <property type="entry name" value="Tetratricopeptide repeat domain"/>
    <property type="match status" value="4"/>
</dbReference>